<dbReference type="GO" id="GO:0004497">
    <property type="term" value="F:monooxygenase activity"/>
    <property type="evidence" value="ECO:0007669"/>
    <property type="project" value="UniProtKB-KW"/>
</dbReference>
<dbReference type="GO" id="GO:0020037">
    <property type="term" value="F:heme binding"/>
    <property type="evidence" value="ECO:0007669"/>
    <property type="project" value="InterPro"/>
</dbReference>
<dbReference type="Pfam" id="PF00067">
    <property type="entry name" value="p450"/>
    <property type="match status" value="1"/>
</dbReference>
<dbReference type="CDD" id="cd20653">
    <property type="entry name" value="CYP81"/>
    <property type="match status" value="1"/>
</dbReference>
<keyword evidence="5 14" id="KW-0812">Transmembrane</keyword>
<dbReference type="FunFam" id="1.10.630.10:FF:000023">
    <property type="entry name" value="Cytochrome P450 family protein"/>
    <property type="match status" value="1"/>
</dbReference>
<evidence type="ECO:0000313" key="15">
    <source>
        <dbReference type="EMBL" id="GMJ07821.1"/>
    </source>
</evidence>
<reference evidence="15" key="1">
    <citation type="submission" date="2023-05" db="EMBL/GenBank/DDBJ databases">
        <title>Genome and transcriptome analyses reveal genes involved in the formation of fine ridges on petal epidermal cells in Hibiscus trionum.</title>
        <authorList>
            <person name="Koshimizu S."/>
            <person name="Masuda S."/>
            <person name="Ishii T."/>
            <person name="Shirasu K."/>
            <person name="Hoshino A."/>
            <person name="Arita M."/>
        </authorList>
    </citation>
    <scope>NUCLEOTIDE SEQUENCE</scope>
    <source>
        <strain evidence="15">Hamamatsu line</strain>
    </source>
</reference>
<dbReference type="InterPro" id="IPR050651">
    <property type="entry name" value="Plant_Cytochrome_P450_Monoox"/>
</dbReference>
<comment type="cofactor">
    <cofactor evidence="1 12">
        <name>heme</name>
        <dbReference type="ChEBI" id="CHEBI:30413"/>
    </cofactor>
</comment>
<protein>
    <submittedName>
        <fullName evidence="15">Cytochrome P450, family 81, subfamily D, polypeptide 8</fullName>
    </submittedName>
</protein>
<keyword evidence="4 12" id="KW-0349">Heme</keyword>
<evidence type="ECO:0000256" key="4">
    <source>
        <dbReference type="ARBA" id="ARBA00022617"/>
    </source>
</evidence>
<evidence type="ECO:0000256" key="6">
    <source>
        <dbReference type="ARBA" id="ARBA00022723"/>
    </source>
</evidence>
<keyword evidence="7 14" id="KW-1133">Transmembrane helix</keyword>
<keyword evidence="16" id="KW-1185">Reference proteome</keyword>
<evidence type="ECO:0000256" key="10">
    <source>
        <dbReference type="ARBA" id="ARBA00023033"/>
    </source>
</evidence>
<evidence type="ECO:0000256" key="9">
    <source>
        <dbReference type="ARBA" id="ARBA00023004"/>
    </source>
</evidence>
<organism evidence="15 16">
    <name type="scientific">Hibiscus trionum</name>
    <name type="common">Flower of an hour</name>
    <dbReference type="NCBI Taxonomy" id="183268"/>
    <lineage>
        <taxon>Eukaryota</taxon>
        <taxon>Viridiplantae</taxon>
        <taxon>Streptophyta</taxon>
        <taxon>Embryophyta</taxon>
        <taxon>Tracheophyta</taxon>
        <taxon>Spermatophyta</taxon>
        <taxon>Magnoliopsida</taxon>
        <taxon>eudicotyledons</taxon>
        <taxon>Gunneridae</taxon>
        <taxon>Pentapetalae</taxon>
        <taxon>rosids</taxon>
        <taxon>malvids</taxon>
        <taxon>Malvales</taxon>
        <taxon>Malvaceae</taxon>
        <taxon>Malvoideae</taxon>
        <taxon>Hibiscus</taxon>
    </lineage>
</organism>
<dbReference type="PANTHER" id="PTHR47947">
    <property type="entry name" value="CYTOCHROME P450 82C3-RELATED"/>
    <property type="match status" value="1"/>
</dbReference>
<evidence type="ECO:0000256" key="5">
    <source>
        <dbReference type="ARBA" id="ARBA00022692"/>
    </source>
</evidence>
<dbReference type="InterPro" id="IPR017972">
    <property type="entry name" value="Cyt_P450_CS"/>
</dbReference>
<dbReference type="InterPro" id="IPR001128">
    <property type="entry name" value="Cyt_P450"/>
</dbReference>
<evidence type="ECO:0000313" key="16">
    <source>
        <dbReference type="Proteomes" id="UP001165190"/>
    </source>
</evidence>
<dbReference type="PRINTS" id="PR00385">
    <property type="entry name" value="P450"/>
</dbReference>
<dbReference type="Gene3D" id="1.10.630.10">
    <property type="entry name" value="Cytochrome P450"/>
    <property type="match status" value="1"/>
</dbReference>
<name>A0A9W7J3E8_HIBTR</name>
<keyword evidence="11 14" id="KW-0472">Membrane</keyword>
<feature type="transmembrane region" description="Helical" evidence="14">
    <location>
        <begin position="6"/>
        <end position="24"/>
    </location>
</feature>
<keyword evidence="6 12" id="KW-0479">Metal-binding</keyword>
<evidence type="ECO:0000256" key="2">
    <source>
        <dbReference type="ARBA" id="ARBA00004370"/>
    </source>
</evidence>
<keyword evidence="10 13" id="KW-0503">Monooxygenase</keyword>
<keyword evidence="8 13" id="KW-0560">Oxidoreductase</keyword>
<proteinExistence type="inferred from homology"/>
<evidence type="ECO:0000256" key="7">
    <source>
        <dbReference type="ARBA" id="ARBA00022989"/>
    </source>
</evidence>
<dbReference type="InterPro" id="IPR036396">
    <property type="entry name" value="Cyt_P450_sf"/>
</dbReference>
<dbReference type="EMBL" id="BSYR01000049">
    <property type="protein sequence ID" value="GMJ07821.1"/>
    <property type="molecule type" value="Genomic_DNA"/>
</dbReference>
<comment type="similarity">
    <text evidence="3 13">Belongs to the cytochrome P450 family.</text>
</comment>
<evidence type="ECO:0000256" key="3">
    <source>
        <dbReference type="ARBA" id="ARBA00010617"/>
    </source>
</evidence>
<evidence type="ECO:0000256" key="12">
    <source>
        <dbReference type="PIRSR" id="PIRSR602401-1"/>
    </source>
</evidence>
<sequence>MEESMILNSLLFFITFVFCFKFLIRSKISDKNLPPSPPSIPFLGHVHLIKQPIHRLYHRLSQKYGPIISLRFGIRRVVVVSSSTAAEECFTKLDIVLANRPYVLVGKYLCYNYSTMVAAPYGDHWRNLRRIGAIELFSSSRLNAFQGIRQDEVKQLLMRLQSSSSSTDDNRAGFTKVQLKSMFIDLALNNIMRMVAGKRYHGGGTDNEREAKEFRELMEEAFAVGGVSHPVDFFPILNWIGGRNFVTKVKDIGERMDRFMQSLIDDIRGKTQSGATTVVHHLLSLQQAEPHYYSDQIIKGLIQVMLFAGTDTAAITLEWAMSNLLNNPHVLNKARAEIDSEIGQHNLLNEADIPKLPYLRGIVLETLRLYPPGPLLVPHMASADCKISGYDVPRDTVVIFNAWAIHRDPELWDDPTSFKPERFENGEEESNKMMPFGLGRRVCPGAGLAQRIVGLTLGSLIQCFEWERVSEEEVDMAEGGGTTMPKIVPLEAMCKPRPIANKLLVGTV</sequence>
<evidence type="ECO:0000256" key="1">
    <source>
        <dbReference type="ARBA" id="ARBA00001971"/>
    </source>
</evidence>
<comment type="caution">
    <text evidence="15">The sequence shown here is derived from an EMBL/GenBank/DDBJ whole genome shotgun (WGS) entry which is preliminary data.</text>
</comment>
<evidence type="ECO:0000256" key="13">
    <source>
        <dbReference type="RuleBase" id="RU000461"/>
    </source>
</evidence>
<dbReference type="GO" id="GO:0016020">
    <property type="term" value="C:membrane"/>
    <property type="evidence" value="ECO:0007669"/>
    <property type="project" value="UniProtKB-SubCell"/>
</dbReference>
<dbReference type="OrthoDB" id="1055148at2759"/>
<evidence type="ECO:0000256" key="8">
    <source>
        <dbReference type="ARBA" id="ARBA00023002"/>
    </source>
</evidence>
<comment type="subcellular location">
    <subcellularLocation>
        <location evidence="2">Membrane</location>
    </subcellularLocation>
</comment>
<keyword evidence="9 12" id="KW-0408">Iron</keyword>
<dbReference type="GO" id="GO:0005506">
    <property type="term" value="F:iron ion binding"/>
    <property type="evidence" value="ECO:0007669"/>
    <property type="project" value="InterPro"/>
</dbReference>
<evidence type="ECO:0000256" key="11">
    <source>
        <dbReference type="ARBA" id="ARBA00023136"/>
    </source>
</evidence>
<dbReference type="Proteomes" id="UP001165190">
    <property type="component" value="Unassembled WGS sequence"/>
</dbReference>
<dbReference type="GO" id="GO:0016705">
    <property type="term" value="F:oxidoreductase activity, acting on paired donors, with incorporation or reduction of molecular oxygen"/>
    <property type="evidence" value="ECO:0007669"/>
    <property type="project" value="InterPro"/>
</dbReference>
<feature type="binding site" description="axial binding residue" evidence="12">
    <location>
        <position position="443"/>
    </location>
    <ligand>
        <name>heme</name>
        <dbReference type="ChEBI" id="CHEBI:30413"/>
    </ligand>
    <ligandPart>
        <name>Fe</name>
        <dbReference type="ChEBI" id="CHEBI:18248"/>
    </ligandPart>
</feature>
<dbReference type="SUPFAM" id="SSF48264">
    <property type="entry name" value="Cytochrome P450"/>
    <property type="match status" value="1"/>
</dbReference>
<accession>A0A9W7J3E8</accession>
<dbReference type="PROSITE" id="PS00086">
    <property type="entry name" value="CYTOCHROME_P450"/>
    <property type="match status" value="1"/>
</dbReference>
<dbReference type="PRINTS" id="PR00463">
    <property type="entry name" value="EP450I"/>
</dbReference>
<dbReference type="PANTHER" id="PTHR47947:SF26">
    <property type="entry name" value="CYTOCHROME P450"/>
    <property type="match status" value="1"/>
</dbReference>
<evidence type="ECO:0000256" key="14">
    <source>
        <dbReference type="SAM" id="Phobius"/>
    </source>
</evidence>
<gene>
    <name evidence="15" type="ORF">HRI_004451300</name>
</gene>
<dbReference type="InterPro" id="IPR002401">
    <property type="entry name" value="Cyt_P450_E_grp-I"/>
</dbReference>
<dbReference type="AlphaFoldDB" id="A0A9W7J3E8"/>